<dbReference type="AlphaFoldDB" id="A0A9W6Z1W9"/>
<accession>A0A9W6Z1W9</accession>
<organism evidence="1 2">
    <name type="scientific">Ambrosiozyma monospora</name>
    <name type="common">Yeast</name>
    <name type="synonym">Endomycopsis monosporus</name>
    <dbReference type="NCBI Taxonomy" id="43982"/>
    <lineage>
        <taxon>Eukaryota</taxon>
        <taxon>Fungi</taxon>
        <taxon>Dikarya</taxon>
        <taxon>Ascomycota</taxon>
        <taxon>Saccharomycotina</taxon>
        <taxon>Pichiomycetes</taxon>
        <taxon>Pichiales</taxon>
        <taxon>Pichiaceae</taxon>
        <taxon>Ambrosiozyma</taxon>
    </lineage>
</organism>
<keyword evidence="2" id="KW-1185">Reference proteome</keyword>
<gene>
    <name evidence="1" type="ORF">Amon01_000629700</name>
</gene>
<reference evidence="1" key="1">
    <citation type="submission" date="2023-04" db="EMBL/GenBank/DDBJ databases">
        <title>Ambrosiozyma monospora NBRC 1965.</title>
        <authorList>
            <person name="Ichikawa N."/>
            <person name="Sato H."/>
            <person name="Tonouchi N."/>
        </authorList>
    </citation>
    <scope>NUCLEOTIDE SEQUENCE</scope>
    <source>
        <strain evidence="1">NBRC 1965</strain>
    </source>
</reference>
<evidence type="ECO:0000313" key="1">
    <source>
        <dbReference type="EMBL" id="GMG40568.1"/>
    </source>
</evidence>
<evidence type="ECO:0000313" key="2">
    <source>
        <dbReference type="Proteomes" id="UP001165063"/>
    </source>
</evidence>
<proteinExistence type="predicted"/>
<dbReference type="EMBL" id="BSXU01003923">
    <property type="protein sequence ID" value="GMG40568.1"/>
    <property type="molecule type" value="Genomic_DNA"/>
</dbReference>
<sequence length="169" mass="20232">MHTKQVSYCYQPPVINVVCQFKLDQFIKDVPILHDISEFGEYWKVLSENMAEHNFSDPVSMLRRQDPKEIANCLLTYEKTMANLLYRTTWPKYHYLFNKYADYSSPTMCMLLELKVVYLEWLGSQFEAKMMKLKQKQKQQEEVMNSYSYEAVPFSYQREVEYTQLHAST</sequence>
<dbReference type="Proteomes" id="UP001165063">
    <property type="component" value="Unassembled WGS sequence"/>
</dbReference>
<comment type="caution">
    <text evidence="1">The sequence shown here is derived from an EMBL/GenBank/DDBJ whole genome shotgun (WGS) entry which is preliminary data.</text>
</comment>
<protein>
    <submittedName>
        <fullName evidence="1">Unnamed protein product</fullName>
    </submittedName>
</protein>
<name>A0A9W6Z1W9_AMBMO</name>